<dbReference type="AlphaFoldDB" id="A0AA41U6U5"/>
<keyword evidence="1" id="KW-0812">Transmembrane</keyword>
<organism evidence="2 3">
    <name type="scientific">Antribacter soli</name>
    <dbReference type="NCBI Taxonomy" id="2910976"/>
    <lineage>
        <taxon>Bacteria</taxon>
        <taxon>Bacillati</taxon>
        <taxon>Actinomycetota</taxon>
        <taxon>Actinomycetes</taxon>
        <taxon>Micrococcales</taxon>
        <taxon>Promicromonosporaceae</taxon>
        <taxon>Antribacter</taxon>
    </lineage>
</organism>
<comment type="caution">
    <text evidence="2">The sequence shown here is derived from an EMBL/GenBank/DDBJ whole genome shotgun (WGS) entry which is preliminary data.</text>
</comment>
<feature type="transmembrane region" description="Helical" evidence="1">
    <location>
        <begin position="26"/>
        <end position="57"/>
    </location>
</feature>
<dbReference type="EMBL" id="JAKGSG010000024">
    <property type="protein sequence ID" value="MCF4120811.1"/>
    <property type="molecule type" value="Genomic_DNA"/>
</dbReference>
<protein>
    <submittedName>
        <fullName evidence="2">Uncharacterized protein</fullName>
    </submittedName>
</protein>
<name>A0AA41U6U5_9MICO</name>
<dbReference type="Proteomes" id="UP001165405">
    <property type="component" value="Unassembled WGS sequence"/>
</dbReference>
<keyword evidence="1" id="KW-1133">Transmembrane helix</keyword>
<evidence type="ECO:0000313" key="2">
    <source>
        <dbReference type="EMBL" id="MCF4120811.1"/>
    </source>
</evidence>
<dbReference type="RefSeq" id="WP_236088584.1">
    <property type="nucleotide sequence ID" value="NZ_JAKGSG010000024.1"/>
</dbReference>
<evidence type="ECO:0000256" key="1">
    <source>
        <dbReference type="SAM" id="Phobius"/>
    </source>
</evidence>
<evidence type="ECO:0000313" key="3">
    <source>
        <dbReference type="Proteomes" id="UP001165405"/>
    </source>
</evidence>
<keyword evidence="1" id="KW-0472">Membrane</keyword>
<accession>A0AA41U6U5</accession>
<reference evidence="2" key="1">
    <citation type="submission" date="2022-01" db="EMBL/GenBank/DDBJ databases">
        <title>Antribacter sp. nov., isolated from Guizhou of China.</title>
        <authorList>
            <person name="Chengliang C."/>
            <person name="Ya Z."/>
        </authorList>
    </citation>
    <scope>NUCLEOTIDE SEQUENCE</scope>
    <source>
        <strain evidence="2">KLBMP 9083</strain>
    </source>
</reference>
<gene>
    <name evidence="2" type="ORF">L1785_07450</name>
</gene>
<proteinExistence type="predicted"/>
<sequence length="59" mass="5976">MRNNTGWFDTAVETSHRQGDTVSTPLWAPLLVAAGGLLGLLVAAAAGVAQVVTVAVAMV</sequence>
<keyword evidence="3" id="KW-1185">Reference proteome</keyword>